<feature type="compositionally biased region" description="Basic and acidic residues" evidence="1">
    <location>
        <begin position="299"/>
        <end position="325"/>
    </location>
</feature>
<feature type="compositionally biased region" description="Basic and acidic residues" evidence="1">
    <location>
        <begin position="336"/>
        <end position="349"/>
    </location>
</feature>
<evidence type="ECO:0000313" key="3">
    <source>
        <dbReference type="Proteomes" id="UP000620104"/>
    </source>
</evidence>
<name>A0A8H3YGI7_9TREE</name>
<feature type="compositionally biased region" description="Low complexity" evidence="1">
    <location>
        <begin position="1"/>
        <end position="13"/>
    </location>
</feature>
<feature type="region of interest" description="Disordered" evidence="1">
    <location>
        <begin position="1"/>
        <end position="147"/>
    </location>
</feature>
<feature type="region of interest" description="Disordered" evidence="1">
    <location>
        <begin position="186"/>
        <end position="212"/>
    </location>
</feature>
<comment type="caution">
    <text evidence="2">The sequence shown here is derived from an EMBL/GenBank/DDBJ whole genome shotgun (WGS) entry which is preliminary data.</text>
</comment>
<feature type="compositionally biased region" description="Polar residues" evidence="1">
    <location>
        <begin position="649"/>
        <end position="662"/>
    </location>
</feature>
<feature type="compositionally biased region" description="Low complexity" evidence="1">
    <location>
        <begin position="440"/>
        <end position="483"/>
    </location>
</feature>
<dbReference type="OrthoDB" id="2596016at2759"/>
<feature type="compositionally biased region" description="Polar residues" evidence="1">
    <location>
        <begin position="71"/>
        <end position="91"/>
    </location>
</feature>
<reference evidence="2" key="1">
    <citation type="submission" date="2020-07" db="EMBL/GenBank/DDBJ databases">
        <title>Draft Genome Sequence of a Deep-Sea Yeast, Naganishia (Cryptococcus) liquefaciens strain N6.</title>
        <authorList>
            <person name="Han Y.W."/>
            <person name="Kajitani R."/>
            <person name="Morimoto H."/>
            <person name="Parhat M."/>
            <person name="Tsubouchi H."/>
            <person name="Bakenova O."/>
            <person name="Ogata M."/>
            <person name="Argunhan B."/>
            <person name="Aoki R."/>
            <person name="Kajiwara S."/>
            <person name="Itoh T."/>
            <person name="Iwasaki H."/>
        </authorList>
    </citation>
    <scope>NUCLEOTIDE SEQUENCE</scope>
    <source>
        <strain evidence="2">N6</strain>
    </source>
</reference>
<proteinExistence type="predicted"/>
<accession>A0A8H3YGI7</accession>
<feature type="compositionally biased region" description="Polar residues" evidence="1">
    <location>
        <begin position="571"/>
        <end position="595"/>
    </location>
</feature>
<protein>
    <submittedName>
        <fullName evidence="2">Uncharacterized protein</fullName>
    </submittedName>
</protein>
<dbReference type="EMBL" id="BLZA01000032">
    <property type="protein sequence ID" value="GHJ88794.1"/>
    <property type="molecule type" value="Genomic_DNA"/>
</dbReference>
<feature type="region of interest" description="Disordered" evidence="1">
    <location>
        <begin position="409"/>
        <end position="483"/>
    </location>
</feature>
<dbReference type="AlphaFoldDB" id="A0A8H3YGI7"/>
<feature type="compositionally biased region" description="Polar residues" evidence="1">
    <location>
        <begin position="259"/>
        <end position="275"/>
    </location>
</feature>
<keyword evidence="3" id="KW-1185">Reference proteome</keyword>
<feature type="compositionally biased region" description="Basic and acidic residues" evidence="1">
    <location>
        <begin position="610"/>
        <end position="619"/>
    </location>
</feature>
<feature type="compositionally biased region" description="Low complexity" evidence="1">
    <location>
        <begin position="364"/>
        <end position="382"/>
    </location>
</feature>
<sequence length="714" mass="75451">MLNNNASSSNSRNPLEELPLESFTRPPSASSSASTTRTTPSSTSSFLSSGSRVSTGSSTGSTRIVHLPLSSPAQDGSSSRTVRPVAQQASPSARRWPSSTHRHARGSSLSVLQSLTPGRLHSGVLPSSPLNPRALGNATPSAEERRRARRMMMEEGDNERMMDVEEEPEENLTARRRSIGSLRDRDREIMPPPEVPISALTDRSPLPSTSPARRLFVAPNADTPSITATTTMIAPLQPSPPLPPNAAASASPFIDAEPSESSGKTKPRARTSTGRESPCPTAVKEAIVKGLPSESGGEVAKKVRVEEQDRKGKEKQRMDIEDHDASSSTTTEEEERLSRQRTENADPHDCGFSVWEDMNGAGPSSLASTSSTSQLSAASFASNSARGSPVSMSEKNKKAMAWLTIPFDNQENIKPPSMENGMTPFILESKKAKLGGPSGSGSPSTSGPSRASSTAKAASTSASASPVVDVSVPRSPLPVRTSSATNIRSEISIRTSMRGSIAPTDTTVGGLRGPECLSPVKTSISQPVERTLPVLKLRRGTSSVPAGRGNVTANTNTVPARPVLILRRTGSAENVNTNNNKSVGSRTSTESTAQEQENEVFPASVIAPLKADDNVEKRNAKAGRKKRKSDEMNDSSDAQNDTVKKRPPTRSTAGTIQSSSPDVPTRGAGARTRRSRGNSIGEKKTGPGTNGKKGAENGYKGRVLRSMTRAGNGL</sequence>
<feature type="compositionally biased region" description="Polar residues" evidence="1">
    <location>
        <begin position="107"/>
        <end position="116"/>
    </location>
</feature>
<feature type="region of interest" description="Disordered" evidence="1">
    <location>
        <begin position="570"/>
        <end position="714"/>
    </location>
</feature>
<feature type="compositionally biased region" description="Polar residues" evidence="1">
    <location>
        <begin position="383"/>
        <end position="393"/>
    </location>
</feature>
<feature type="region of interest" description="Disordered" evidence="1">
    <location>
        <begin position="228"/>
        <end position="395"/>
    </location>
</feature>
<organism evidence="2 3">
    <name type="scientific">Naganishia liquefaciens</name>
    <dbReference type="NCBI Taxonomy" id="104408"/>
    <lineage>
        <taxon>Eukaryota</taxon>
        <taxon>Fungi</taxon>
        <taxon>Dikarya</taxon>
        <taxon>Basidiomycota</taxon>
        <taxon>Agaricomycotina</taxon>
        <taxon>Tremellomycetes</taxon>
        <taxon>Filobasidiales</taxon>
        <taxon>Filobasidiaceae</taxon>
        <taxon>Naganishia</taxon>
    </lineage>
</organism>
<feature type="compositionally biased region" description="Low complexity" evidence="1">
    <location>
        <begin position="22"/>
        <end position="62"/>
    </location>
</feature>
<evidence type="ECO:0000313" key="2">
    <source>
        <dbReference type="EMBL" id="GHJ88794.1"/>
    </source>
</evidence>
<dbReference type="Proteomes" id="UP000620104">
    <property type="component" value="Unassembled WGS sequence"/>
</dbReference>
<gene>
    <name evidence="2" type="ORF">NliqN6_5196</name>
</gene>
<evidence type="ECO:0000256" key="1">
    <source>
        <dbReference type="SAM" id="MobiDB-lite"/>
    </source>
</evidence>